<reference evidence="1 2" key="1">
    <citation type="journal article" date="2015" name="Nature">
        <title>rRNA introns, odd ribosomes, and small enigmatic genomes across a large radiation of phyla.</title>
        <authorList>
            <person name="Brown C.T."/>
            <person name="Hug L.A."/>
            <person name="Thomas B.C."/>
            <person name="Sharon I."/>
            <person name="Castelle C.J."/>
            <person name="Singh A."/>
            <person name="Wilkins M.J."/>
            <person name="Williams K.H."/>
            <person name="Banfield J.F."/>
        </authorList>
    </citation>
    <scope>NUCLEOTIDE SEQUENCE [LARGE SCALE GENOMIC DNA]</scope>
</reference>
<sequence>MSHTETNFSPLKEAPMEQSYYPTIGVRVLLPSAGEFLKRMTHKPYKGTFDLPVQEPLLEEFGNFSPATLLADLTTAEYELVNVVSEYWQTGKKHRYAAQFIFSHRNAQVAVLPWFARMRRGLEIELEEILQDAIWRRIRVFSNPIIEDGEEVEKMFAASIILDQRHPFYSYDGEPGIMPIIDETGNKVGGEIAVEAEHLFRFTASTLHFEDAVVGQHNP</sequence>
<dbReference type="Proteomes" id="UP000034665">
    <property type="component" value="Unassembled WGS sequence"/>
</dbReference>
<proteinExistence type="predicted"/>
<dbReference type="EMBL" id="LBWR01000001">
    <property type="protein sequence ID" value="KKR13043.1"/>
    <property type="molecule type" value="Genomic_DNA"/>
</dbReference>
<protein>
    <submittedName>
        <fullName evidence="1">Uncharacterized protein</fullName>
    </submittedName>
</protein>
<accession>A0A0G0NC07</accession>
<evidence type="ECO:0000313" key="2">
    <source>
        <dbReference type="Proteomes" id="UP000034665"/>
    </source>
</evidence>
<organism evidence="1 2">
    <name type="scientific">Candidatus Wolfebacteria bacterium GW2011_GWC2_39_22</name>
    <dbReference type="NCBI Taxonomy" id="1619013"/>
    <lineage>
        <taxon>Bacteria</taxon>
        <taxon>Candidatus Wolfeibacteriota</taxon>
    </lineage>
</organism>
<name>A0A0G0NC07_9BACT</name>
<comment type="caution">
    <text evidence="1">The sequence shown here is derived from an EMBL/GenBank/DDBJ whole genome shotgun (WGS) entry which is preliminary data.</text>
</comment>
<gene>
    <name evidence="1" type="ORF">UT41_C0001G0587</name>
</gene>
<evidence type="ECO:0000313" key="1">
    <source>
        <dbReference type="EMBL" id="KKR13043.1"/>
    </source>
</evidence>
<dbReference type="AlphaFoldDB" id="A0A0G0NC07"/>